<dbReference type="EMBL" id="CAJOBC010004396">
    <property type="protein sequence ID" value="CAF3826123.1"/>
    <property type="molecule type" value="Genomic_DNA"/>
</dbReference>
<gene>
    <name evidence="2" type="ORF">GPM918_LOCUS16596</name>
    <name evidence="3" type="ORF">SRO942_LOCUS16596</name>
</gene>
<evidence type="ECO:0000313" key="2">
    <source>
        <dbReference type="EMBL" id="CAF1057303.1"/>
    </source>
</evidence>
<dbReference type="AlphaFoldDB" id="A0A814KY82"/>
<feature type="transmembrane region" description="Helical" evidence="1">
    <location>
        <begin position="17"/>
        <end position="43"/>
    </location>
</feature>
<organism evidence="2 4">
    <name type="scientific">Didymodactylos carnosus</name>
    <dbReference type="NCBI Taxonomy" id="1234261"/>
    <lineage>
        <taxon>Eukaryota</taxon>
        <taxon>Metazoa</taxon>
        <taxon>Spiralia</taxon>
        <taxon>Gnathifera</taxon>
        <taxon>Rotifera</taxon>
        <taxon>Eurotatoria</taxon>
        <taxon>Bdelloidea</taxon>
        <taxon>Philodinida</taxon>
        <taxon>Philodinidae</taxon>
        <taxon>Didymodactylos</taxon>
    </lineage>
</organism>
<reference evidence="2" key="1">
    <citation type="submission" date="2021-02" db="EMBL/GenBank/DDBJ databases">
        <authorList>
            <person name="Nowell W R."/>
        </authorList>
    </citation>
    <scope>NUCLEOTIDE SEQUENCE</scope>
</reference>
<name>A0A814KY82_9BILA</name>
<evidence type="ECO:0000256" key="1">
    <source>
        <dbReference type="SAM" id="Phobius"/>
    </source>
</evidence>
<keyword evidence="4" id="KW-1185">Reference proteome</keyword>
<keyword evidence="1" id="KW-0812">Transmembrane</keyword>
<sequence>MASSQEFLQATFGSVPLLALCFLGVLCLTFTGLIVIALIPVYLKTPSMHERLPVTNPVSVEPIITKSQLDTSTTTFRLTAITTKYPNITAETPTTAISTMPHETEHKTTNLMKLGINQLGDIRKHVVKLQLKQAHDPQ</sequence>
<proteinExistence type="predicted"/>
<evidence type="ECO:0000313" key="4">
    <source>
        <dbReference type="Proteomes" id="UP000663829"/>
    </source>
</evidence>
<evidence type="ECO:0000313" key="3">
    <source>
        <dbReference type="EMBL" id="CAF3826123.1"/>
    </source>
</evidence>
<keyword evidence="1" id="KW-0472">Membrane</keyword>
<protein>
    <submittedName>
        <fullName evidence="2">Uncharacterized protein</fullName>
    </submittedName>
</protein>
<comment type="caution">
    <text evidence="2">The sequence shown here is derived from an EMBL/GenBank/DDBJ whole genome shotgun (WGS) entry which is preliminary data.</text>
</comment>
<dbReference type="Proteomes" id="UP000663829">
    <property type="component" value="Unassembled WGS sequence"/>
</dbReference>
<accession>A0A814KY82</accession>
<dbReference type="Proteomes" id="UP000681722">
    <property type="component" value="Unassembled WGS sequence"/>
</dbReference>
<keyword evidence="1" id="KW-1133">Transmembrane helix</keyword>
<dbReference type="EMBL" id="CAJNOQ010004396">
    <property type="protein sequence ID" value="CAF1057303.1"/>
    <property type="molecule type" value="Genomic_DNA"/>
</dbReference>